<feature type="compositionally biased region" description="Polar residues" evidence="2">
    <location>
        <begin position="401"/>
        <end position="412"/>
    </location>
</feature>
<evidence type="ECO:0000313" key="4">
    <source>
        <dbReference type="Proteomes" id="UP000007879"/>
    </source>
</evidence>
<dbReference type="GO" id="GO:0023052">
    <property type="term" value="P:signaling"/>
    <property type="evidence" value="ECO:0007669"/>
    <property type="project" value="InterPro"/>
</dbReference>
<dbReference type="InParanoid" id="A0A1X7UIE5"/>
<feature type="compositionally biased region" description="Polar residues" evidence="2">
    <location>
        <begin position="420"/>
        <end position="447"/>
    </location>
</feature>
<feature type="compositionally biased region" description="Acidic residues" evidence="2">
    <location>
        <begin position="358"/>
        <end position="367"/>
    </location>
</feature>
<proteinExistence type="inferred from homology"/>
<dbReference type="STRING" id="400682.A0A1X7UIE5"/>
<dbReference type="Pfam" id="PF03359">
    <property type="entry name" value="GKAP"/>
    <property type="match status" value="1"/>
</dbReference>
<feature type="compositionally biased region" description="Basic and acidic residues" evidence="2">
    <location>
        <begin position="311"/>
        <end position="320"/>
    </location>
</feature>
<feature type="region of interest" description="Disordered" evidence="2">
    <location>
        <begin position="1"/>
        <end position="255"/>
    </location>
</feature>
<evidence type="ECO:0000313" key="3">
    <source>
        <dbReference type="EnsemblMetazoa" id="Aqu2.1.27241_001"/>
    </source>
</evidence>
<accession>A0A1X7UIE5</accession>
<sequence length="803" mass="89657">MSQARETQYKYKGRSKGVESRLKGKALDSKRQREELLSGRRRAALLEINEEIMAEEEIQEKGTGATGKKKTSDDRKEELLKWKKERDRKKQKEQKKANAKPAFVVGKANISSNRKVPLPVEPSSTATVKEGPSKKGGKRVTEPPGNAKREELGRKRVTGSRQPDKVQKPATRSSVRLQTAKSKETKAVKQSTKKQLTAESSKSTNSKREITKELSPHPPPCIDKSDLQRDSVLSSAWIPGAPPTPQCASQNARPNFEQFFSKQVFSPFQFKGQTGGETNTGKAQSIFTFRKEFREEDIIKRIEDDSISNIEEEKREEKEAAVPATDDTGRGKSAKKEVKGGGRKRNLKKRQNERTEKESDDEEDLETIDTGTKIGREEEPVDELPTNVRMSDTSIEAINVSVAHNNNYTNQQLEEERQSSTDPPASAHTQDLSPPVTNFAPPTTDVTPPSEGLATDATGNDSGFDLVPFYKRHTDVTQRFNALCAEWDDKLSQLEDDGEKEEDAGRPSDEVIGDIRTTVCQAKLLMRQKLKQYLELVQQAEDPAAEHKTMAEDLQGFWDMVYFQVESIYKKFSSFSEMESNSWKTVVTPAEDGDSTTCKPRRSKRGASKAKRGGSKTGASSAISERLKAARAKREAERLKIREMRQAFAAASKTKEEEEVPPAPVTPEKKDNIAESPFPDLISFSPAPSSLRPPTTPKSLLKTPQSASKSKSSLKKRLSSIPDPVFEVDKSHETEGAFMTKLVQINASKKMIKDFDTNLIMSPARRSKRLSTRRRSELIVSSISEIPNDRNNVAYLPNEALID</sequence>
<reference evidence="3" key="2">
    <citation type="submission" date="2017-05" db="UniProtKB">
        <authorList>
            <consortium name="EnsemblMetazoa"/>
        </authorList>
    </citation>
    <scope>IDENTIFICATION</scope>
</reference>
<dbReference type="Proteomes" id="UP000007879">
    <property type="component" value="Unassembled WGS sequence"/>
</dbReference>
<feature type="compositionally biased region" description="Acidic residues" evidence="2">
    <location>
        <begin position="48"/>
        <end position="58"/>
    </location>
</feature>
<dbReference type="AlphaFoldDB" id="A0A1X7UIE5"/>
<feature type="compositionally biased region" description="Polar residues" evidence="2">
    <location>
        <begin position="170"/>
        <end position="180"/>
    </location>
</feature>
<feature type="compositionally biased region" description="Basic and acidic residues" evidence="2">
    <location>
        <begin position="206"/>
        <end position="215"/>
    </location>
</feature>
<dbReference type="eggNOG" id="KOG3971">
    <property type="taxonomic scope" value="Eukaryota"/>
</dbReference>
<dbReference type="EnsemblMetazoa" id="Aqu2.1.27241_001">
    <property type="protein sequence ID" value="Aqu2.1.27241_001"/>
    <property type="gene ID" value="Aqu2.1.27241"/>
</dbReference>
<comment type="similarity">
    <text evidence="1">Belongs to the SAPAP family.</text>
</comment>
<dbReference type="KEGG" id="aqu:100635193"/>
<dbReference type="InterPro" id="IPR005026">
    <property type="entry name" value="SAPAP"/>
</dbReference>
<dbReference type="PANTHER" id="PTHR12353">
    <property type="entry name" value="DISKS LARGE-ASSOCIATED PROTEIN DAP SAP90/PSD-95-ASSOCIATED PROTEIN"/>
    <property type="match status" value="1"/>
</dbReference>
<dbReference type="OrthoDB" id="10023951at2759"/>
<feature type="region of interest" description="Disordered" evidence="2">
    <location>
        <begin position="401"/>
        <end position="459"/>
    </location>
</feature>
<dbReference type="OMA" id="EHASEMN"/>
<feature type="compositionally biased region" description="Basic and acidic residues" evidence="2">
    <location>
        <begin position="16"/>
        <end position="38"/>
    </location>
</feature>
<feature type="compositionally biased region" description="Basic residues" evidence="2">
    <location>
        <begin position="599"/>
        <end position="614"/>
    </location>
</feature>
<feature type="region of interest" description="Disordered" evidence="2">
    <location>
        <begin position="582"/>
        <end position="716"/>
    </location>
</feature>
<dbReference type="EnsemblMetazoa" id="XM_003387837.3">
    <property type="protein sequence ID" value="XP_003387885.1"/>
    <property type="gene ID" value="LOC100635193"/>
</dbReference>
<evidence type="ECO:0008006" key="5">
    <source>
        <dbReference type="Google" id="ProtNLM"/>
    </source>
</evidence>
<organism evidence="3">
    <name type="scientific">Amphimedon queenslandica</name>
    <name type="common">Sponge</name>
    <dbReference type="NCBI Taxonomy" id="400682"/>
    <lineage>
        <taxon>Eukaryota</taxon>
        <taxon>Metazoa</taxon>
        <taxon>Porifera</taxon>
        <taxon>Demospongiae</taxon>
        <taxon>Heteroscleromorpha</taxon>
        <taxon>Haplosclerida</taxon>
        <taxon>Niphatidae</taxon>
        <taxon>Amphimedon</taxon>
    </lineage>
</organism>
<evidence type="ECO:0000256" key="2">
    <source>
        <dbReference type="SAM" id="MobiDB-lite"/>
    </source>
</evidence>
<reference evidence="4" key="1">
    <citation type="journal article" date="2010" name="Nature">
        <title>The Amphimedon queenslandica genome and the evolution of animal complexity.</title>
        <authorList>
            <person name="Srivastava M."/>
            <person name="Simakov O."/>
            <person name="Chapman J."/>
            <person name="Fahey B."/>
            <person name="Gauthier M.E."/>
            <person name="Mitros T."/>
            <person name="Richards G.S."/>
            <person name="Conaco C."/>
            <person name="Dacre M."/>
            <person name="Hellsten U."/>
            <person name="Larroux C."/>
            <person name="Putnam N.H."/>
            <person name="Stanke M."/>
            <person name="Adamska M."/>
            <person name="Darling A."/>
            <person name="Degnan S.M."/>
            <person name="Oakley T.H."/>
            <person name="Plachetzki D.C."/>
            <person name="Zhai Y."/>
            <person name="Adamski M."/>
            <person name="Calcino A."/>
            <person name="Cummins S.F."/>
            <person name="Goodstein D.M."/>
            <person name="Harris C."/>
            <person name="Jackson D.J."/>
            <person name="Leys S.P."/>
            <person name="Shu S."/>
            <person name="Woodcroft B.J."/>
            <person name="Vervoort M."/>
            <person name="Kosik K.S."/>
            <person name="Manning G."/>
            <person name="Degnan B.M."/>
            <person name="Rokhsar D.S."/>
        </authorList>
    </citation>
    <scope>NUCLEOTIDE SEQUENCE [LARGE SCALE GENOMIC DNA]</scope>
</reference>
<evidence type="ECO:0000256" key="1">
    <source>
        <dbReference type="ARBA" id="ARBA00008839"/>
    </source>
</evidence>
<feature type="compositionally biased region" description="Basic and acidic residues" evidence="2">
    <location>
        <begin position="625"/>
        <end position="645"/>
    </location>
</feature>
<feature type="compositionally biased region" description="Basic and acidic residues" evidence="2">
    <location>
        <begin position="327"/>
        <end position="340"/>
    </location>
</feature>
<feature type="compositionally biased region" description="Low complexity" evidence="2">
    <location>
        <begin position="688"/>
        <end position="711"/>
    </location>
</feature>
<feature type="compositionally biased region" description="Basic and acidic residues" evidence="2">
    <location>
        <begin position="70"/>
        <end position="96"/>
    </location>
</feature>
<keyword evidence="4" id="KW-1185">Reference proteome</keyword>
<feature type="compositionally biased region" description="Polar residues" evidence="2">
    <location>
        <begin position="188"/>
        <end position="204"/>
    </location>
</feature>
<name>A0A1X7UIE5_AMPQE</name>
<gene>
    <name evidence="3" type="primary">100635193</name>
</gene>
<feature type="region of interest" description="Disordered" evidence="2">
    <location>
        <begin position="304"/>
        <end position="389"/>
    </location>
</feature>
<protein>
    <recommendedName>
        <fullName evidence="5">Disks large-associated protein 5</fullName>
    </recommendedName>
</protein>
<dbReference type="PANTHER" id="PTHR12353:SF1">
    <property type="entry name" value="DISKS LARGE-ASSOCIATED PROTEIN 5"/>
    <property type="match status" value="1"/>
</dbReference>
<feature type="compositionally biased region" description="Polar residues" evidence="2">
    <location>
        <begin position="246"/>
        <end position="255"/>
    </location>
</feature>